<dbReference type="Proteomes" id="UP001144280">
    <property type="component" value="Unassembled WGS sequence"/>
</dbReference>
<accession>A0ABQ5R8L2</accession>
<gene>
    <name evidence="2" type="ORF">Pa4123_78310</name>
</gene>
<dbReference type="RefSeq" id="WP_281904125.1">
    <property type="nucleotide sequence ID" value="NZ_BSDI01000064.1"/>
</dbReference>
<keyword evidence="1" id="KW-0812">Transmembrane</keyword>
<organism evidence="2 3">
    <name type="scientific">Phytohabitans aurantiacus</name>
    <dbReference type="NCBI Taxonomy" id="3016789"/>
    <lineage>
        <taxon>Bacteria</taxon>
        <taxon>Bacillati</taxon>
        <taxon>Actinomycetota</taxon>
        <taxon>Actinomycetes</taxon>
        <taxon>Micromonosporales</taxon>
        <taxon>Micromonosporaceae</taxon>
    </lineage>
</organism>
<feature type="transmembrane region" description="Helical" evidence="1">
    <location>
        <begin position="96"/>
        <end position="122"/>
    </location>
</feature>
<comment type="caution">
    <text evidence="2">The sequence shown here is derived from an EMBL/GenBank/DDBJ whole genome shotgun (WGS) entry which is preliminary data.</text>
</comment>
<sequence>MMAPVDKLEKPPSSTQILVGVAVMFGWFAAAIVAVVRWVSVQSKVTPEGEDCSGWCTSDFFDAAGMAIVLGVPAGGVALIVGAIVLALLTQRVRYGLLTGTVAGLAGLLTGPAVVYCVMSAWGG</sequence>
<dbReference type="EMBL" id="BSDI01000064">
    <property type="protein sequence ID" value="GLI02553.1"/>
    <property type="molecule type" value="Genomic_DNA"/>
</dbReference>
<evidence type="ECO:0000313" key="3">
    <source>
        <dbReference type="Proteomes" id="UP001144280"/>
    </source>
</evidence>
<feature type="transmembrane region" description="Helical" evidence="1">
    <location>
        <begin position="17"/>
        <end position="40"/>
    </location>
</feature>
<keyword evidence="3" id="KW-1185">Reference proteome</keyword>
<protein>
    <submittedName>
        <fullName evidence="2">Uncharacterized protein</fullName>
    </submittedName>
</protein>
<feature type="transmembrane region" description="Helical" evidence="1">
    <location>
        <begin position="60"/>
        <end position="89"/>
    </location>
</feature>
<name>A0ABQ5R8L2_9ACTN</name>
<proteinExistence type="predicted"/>
<evidence type="ECO:0000313" key="2">
    <source>
        <dbReference type="EMBL" id="GLI02553.1"/>
    </source>
</evidence>
<reference evidence="2" key="1">
    <citation type="submission" date="2022-12" db="EMBL/GenBank/DDBJ databases">
        <title>New Phytohabitans aurantiacus sp. RD004123 nov., an actinomycete isolated from soil.</title>
        <authorList>
            <person name="Triningsih D.W."/>
            <person name="Harunari E."/>
            <person name="Igarashi Y."/>
        </authorList>
    </citation>
    <scope>NUCLEOTIDE SEQUENCE</scope>
    <source>
        <strain evidence="2">RD004123</strain>
    </source>
</reference>
<keyword evidence="1" id="KW-0472">Membrane</keyword>
<keyword evidence="1" id="KW-1133">Transmembrane helix</keyword>
<evidence type="ECO:0000256" key="1">
    <source>
        <dbReference type="SAM" id="Phobius"/>
    </source>
</evidence>